<proteinExistence type="predicted"/>
<organism evidence="1 2">
    <name type="scientific">Suillus plorans</name>
    <dbReference type="NCBI Taxonomy" id="116603"/>
    <lineage>
        <taxon>Eukaryota</taxon>
        <taxon>Fungi</taxon>
        <taxon>Dikarya</taxon>
        <taxon>Basidiomycota</taxon>
        <taxon>Agaricomycotina</taxon>
        <taxon>Agaricomycetes</taxon>
        <taxon>Agaricomycetidae</taxon>
        <taxon>Boletales</taxon>
        <taxon>Suillineae</taxon>
        <taxon>Suillaceae</taxon>
        <taxon>Suillus</taxon>
    </lineage>
</organism>
<comment type="caution">
    <text evidence="1">The sequence shown here is derived from an EMBL/GenBank/DDBJ whole genome shotgun (WGS) entry which is preliminary data.</text>
</comment>
<gene>
    <name evidence="1" type="ORF">HD556DRAFT_253714</name>
</gene>
<dbReference type="GeneID" id="64603798"/>
<keyword evidence="2" id="KW-1185">Reference proteome</keyword>
<protein>
    <submittedName>
        <fullName evidence="1">Uncharacterized protein</fullName>
    </submittedName>
</protein>
<accession>A0A9P7IYL8</accession>
<dbReference type="Proteomes" id="UP000719766">
    <property type="component" value="Unassembled WGS sequence"/>
</dbReference>
<dbReference type="AlphaFoldDB" id="A0A9P7IYL8"/>
<name>A0A9P7IYL8_9AGAM</name>
<dbReference type="OrthoDB" id="2690869at2759"/>
<evidence type="ECO:0000313" key="2">
    <source>
        <dbReference type="Proteomes" id="UP000719766"/>
    </source>
</evidence>
<reference evidence="1" key="1">
    <citation type="journal article" date="2020" name="New Phytol.">
        <title>Comparative genomics reveals dynamic genome evolution in host specialist ectomycorrhizal fungi.</title>
        <authorList>
            <person name="Lofgren L.A."/>
            <person name="Nguyen N.H."/>
            <person name="Vilgalys R."/>
            <person name="Ruytinx J."/>
            <person name="Liao H.L."/>
            <person name="Branco S."/>
            <person name="Kuo A."/>
            <person name="LaButti K."/>
            <person name="Lipzen A."/>
            <person name="Andreopoulos W."/>
            <person name="Pangilinan J."/>
            <person name="Riley R."/>
            <person name="Hundley H."/>
            <person name="Na H."/>
            <person name="Barry K."/>
            <person name="Grigoriev I.V."/>
            <person name="Stajich J.E."/>
            <person name="Kennedy P.G."/>
        </authorList>
    </citation>
    <scope>NUCLEOTIDE SEQUENCE</scope>
    <source>
        <strain evidence="1">S12</strain>
    </source>
</reference>
<evidence type="ECO:0000313" key="1">
    <source>
        <dbReference type="EMBL" id="KAG1797391.1"/>
    </source>
</evidence>
<dbReference type="EMBL" id="JABBWE010000016">
    <property type="protein sequence ID" value="KAG1797391.1"/>
    <property type="molecule type" value="Genomic_DNA"/>
</dbReference>
<sequence>MIPFVQWSPNLDASATFARLRDIFVSCQDREELCVKYGKAMAHICIQPVKIDEALLKLSWNDKFQGNRSHFIRNAFMAGRDAYHQLKNSSKVNDILKHRADTRTALRTMLVHGQSVELSRPDDEQLIWSGDMCWYHGDGCEPNCEEFDWLVDYLASDANTNYETQGDALLALSAMQELGSPTKRLSYISSLIRCMGSTRPRRVRHTVLRAVFEAREELASITSVSMPEGVDVHILDELSRAVLTAVHPNDDEAIHDTGPDASFHEDRDYCYIRLIYTLTQNDEWRQRLTRDGHLDRCISLVNGVSQKGHSDVGFYLLVIFGRIKSSGRDLPFSPAEERCWPLLKNPWNSVKYLVGEDGYVDEMPAFVTATRLNLTILDDGVPRKWFTELAEDVHMTLVNLQQSQAILVEHQ</sequence>
<dbReference type="RefSeq" id="XP_041162501.1">
    <property type="nucleotide sequence ID" value="XM_041310034.1"/>
</dbReference>